<gene>
    <name evidence="2" type="ORF">OIU74_002301</name>
</gene>
<evidence type="ECO:0000313" key="3">
    <source>
        <dbReference type="Proteomes" id="UP001151752"/>
    </source>
</evidence>
<dbReference type="EMBL" id="JAPFFM010000001">
    <property type="protein sequence ID" value="KAJ6778480.1"/>
    <property type="molecule type" value="Genomic_DNA"/>
</dbReference>
<accession>A0A9Q0X6X5</accession>
<reference evidence="2" key="2">
    <citation type="journal article" date="2023" name="Int. J. Mol. Sci.">
        <title>De Novo Assembly and Annotation of 11 Diverse Shrub Willow (Salix) Genomes Reveals Novel Gene Organization in Sex-Linked Regions.</title>
        <authorList>
            <person name="Hyden B."/>
            <person name="Feng K."/>
            <person name="Yates T.B."/>
            <person name="Jawdy S."/>
            <person name="Cereghino C."/>
            <person name="Smart L.B."/>
            <person name="Muchero W."/>
        </authorList>
    </citation>
    <scope>NUCLEOTIDE SEQUENCE</scope>
    <source>
        <tissue evidence="2">Shoot tip</tissue>
    </source>
</reference>
<keyword evidence="1" id="KW-0472">Membrane</keyword>
<feature type="transmembrane region" description="Helical" evidence="1">
    <location>
        <begin position="12"/>
        <end position="31"/>
    </location>
</feature>
<proteinExistence type="predicted"/>
<protein>
    <recommendedName>
        <fullName evidence="4">Transmembrane protein</fullName>
    </recommendedName>
</protein>
<comment type="caution">
    <text evidence="2">The sequence shown here is derived from an EMBL/GenBank/DDBJ whole genome shotgun (WGS) entry which is preliminary data.</text>
</comment>
<name>A0A9Q0X6X5_9ROSI</name>
<dbReference type="AlphaFoldDB" id="A0A9Q0X6X5"/>
<organism evidence="2 3">
    <name type="scientific">Salix koriyanagi</name>
    <dbReference type="NCBI Taxonomy" id="2511006"/>
    <lineage>
        <taxon>Eukaryota</taxon>
        <taxon>Viridiplantae</taxon>
        <taxon>Streptophyta</taxon>
        <taxon>Embryophyta</taxon>
        <taxon>Tracheophyta</taxon>
        <taxon>Spermatophyta</taxon>
        <taxon>Magnoliopsida</taxon>
        <taxon>eudicotyledons</taxon>
        <taxon>Gunneridae</taxon>
        <taxon>Pentapetalae</taxon>
        <taxon>rosids</taxon>
        <taxon>fabids</taxon>
        <taxon>Malpighiales</taxon>
        <taxon>Salicaceae</taxon>
        <taxon>Saliceae</taxon>
        <taxon>Salix</taxon>
    </lineage>
</organism>
<evidence type="ECO:0000256" key="1">
    <source>
        <dbReference type="SAM" id="Phobius"/>
    </source>
</evidence>
<keyword evidence="1" id="KW-1133">Transmembrane helix</keyword>
<keyword evidence="3" id="KW-1185">Reference proteome</keyword>
<reference evidence="2" key="1">
    <citation type="submission" date="2022-11" db="EMBL/GenBank/DDBJ databases">
        <authorList>
            <person name="Hyden B.L."/>
            <person name="Feng K."/>
            <person name="Yates T."/>
            <person name="Jawdy S."/>
            <person name="Smart L.B."/>
            <person name="Muchero W."/>
        </authorList>
    </citation>
    <scope>NUCLEOTIDE SEQUENCE</scope>
    <source>
        <tissue evidence="2">Shoot tip</tissue>
    </source>
</reference>
<dbReference type="Proteomes" id="UP001151752">
    <property type="component" value="Chromosome 16"/>
</dbReference>
<keyword evidence="1" id="KW-0812">Transmembrane</keyword>
<sequence>MMQLGCVELRCRGVVVVVVVACALAVLGMWGKVARVPFNPPGASYCGKGQAVQFRKGALELSSSLSSSLQHHHGKGRKPCAAVPQLYIPSTFSSVRHIVLVLNERILLSFGR</sequence>
<evidence type="ECO:0008006" key="4">
    <source>
        <dbReference type="Google" id="ProtNLM"/>
    </source>
</evidence>
<evidence type="ECO:0000313" key="2">
    <source>
        <dbReference type="EMBL" id="KAJ6778480.1"/>
    </source>
</evidence>